<evidence type="ECO:0000313" key="1">
    <source>
        <dbReference type="EMBL" id="MFD2248104.1"/>
    </source>
</evidence>
<sequence>MTKVLLLFLPLVALLFYFLRDGNTGSANPPGKLTKLAALPEQVKESSGVEVLPKNGHFITHNDAGNKPYLYELDEKGKLIETYKLQLPNVDWEALARDDEENFYIGDTGNNDNSRRELAVYKVSLADIDNPEAIRYTYEDQKAYPPAKKEMNFDCEAIFWYGGNVYLISKDRGRKQTAKVYQLSDEPGKHQAKLVGSVKLNKPVTDAAVSPDGKSVVLLSEGGMHLFAGLSDPTTFFKNKYKSIPLKEAGQTEGVAFEDNSTLVITSEGGNLYRYKL</sequence>
<reference evidence="2" key="1">
    <citation type="journal article" date="2019" name="Int. J. Syst. Evol. Microbiol.">
        <title>The Global Catalogue of Microorganisms (GCM) 10K type strain sequencing project: providing services to taxonomists for standard genome sequencing and annotation.</title>
        <authorList>
            <consortium name="The Broad Institute Genomics Platform"/>
            <consortium name="The Broad Institute Genome Sequencing Center for Infectious Disease"/>
            <person name="Wu L."/>
            <person name="Ma J."/>
        </authorList>
    </citation>
    <scope>NUCLEOTIDE SEQUENCE [LARGE SCALE GENOMIC DNA]</scope>
    <source>
        <strain evidence="2">CGMCC 4.1782</strain>
    </source>
</reference>
<organism evidence="1 2">
    <name type="scientific">Pontibacter ruber</name>
    <dbReference type="NCBI Taxonomy" id="1343895"/>
    <lineage>
        <taxon>Bacteria</taxon>
        <taxon>Pseudomonadati</taxon>
        <taxon>Bacteroidota</taxon>
        <taxon>Cytophagia</taxon>
        <taxon>Cytophagales</taxon>
        <taxon>Hymenobacteraceae</taxon>
        <taxon>Pontibacter</taxon>
    </lineage>
</organism>
<evidence type="ECO:0000313" key="2">
    <source>
        <dbReference type="Proteomes" id="UP001597374"/>
    </source>
</evidence>
<proteinExistence type="predicted"/>
<keyword evidence="2" id="KW-1185">Reference proteome</keyword>
<dbReference type="EMBL" id="JBHUIM010000003">
    <property type="protein sequence ID" value="MFD2248104.1"/>
    <property type="molecule type" value="Genomic_DNA"/>
</dbReference>
<dbReference type="RefSeq" id="WP_250431960.1">
    <property type="nucleotide sequence ID" value="NZ_JALPRR010000004.1"/>
</dbReference>
<protein>
    <submittedName>
        <fullName evidence="1">Uncharacterized protein</fullName>
    </submittedName>
</protein>
<dbReference type="SUPFAM" id="SSF69304">
    <property type="entry name" value="Tricorn protease N-terminal domain"/>
    <property type="match status" value="1"/>
</dbReference>
<comment type="caution">
    <text evidence="1">The sequence shown here is derived from an EMBL/GenBank/DDBJ whole genome shotgun (WGS) entry which is preliminary data.</text>
</comment>
<gene>
    <name evidence="1" type="ORF">ACFSKP_17685</name>
</gene>
<name>A0ABW5D1S2_9BACT</name>
<dbReference type="Proteomes" id="UP001597374">
    <property type="component" value="Unassembled WGS sequence"/>
</dbReference>
<accession>A0ABW5D1S2</accession>